<dbReference type="PATRIC" id="fig|999434.4.peg.975"/>
<dbReference type="GO" id="GO:0032259">
    <property type="term" value="P:methylation"/>
    <property type="evidence" value="ECO:0007669"/>
    <property type="project" value="InterPro"/>
</dbReference>
<accession>A0A0F6MRR5</accession>
<organism evidence="3">
    <name type="scientific">Treponema denticola OTK</name>
    <dbReference type="NCBI Taxonomy" id="999434"/>
    <lineage>
        <taxon>Bacteria</taxon>
        <taxon>Pseudomonadati</taxon>
        <taxon>Spirochaetota</taxon>
        <taxon>Spirochaetia</taxon>
        <taxon>Spirochaetales</taxon>
        <taxon>Treponemataceae</taxon>
        <taxon>Treponema</taxon>
    </lineage>
</organism>
<comment type="caution">
    <text evidence="3">The sequence shown here is derived from an EMBL/GenBank/DDBJ whole genome shotgun (WGS) entry which is preliminary data.</text>
</comment>
<dbReference type="Pfam" id="PF01728">
    <property type="entry name" value="FtsJ"/>
    <property type="match status" value="1"/>
</dbReference>
<name>A0A0F6MRR5_TREDN</name>
<dbReference type="EMBL" id="AGDY01000004">
    <property type="protein sequence ID" value="EMB23798.1"/>
    <property type="molecule type" value="Genomic_DNA"/>
</dbReference>
<dbReference type="SUPFAM" id="SSF53335">
    <property type="entry name" value="S-adenosyl-L-methionine-dependent methyltransferases"/>
    <property type="match status" value="1"/>
</dbReference>
<feature type="region of interest" description="Disordered" evidence="1">
    <location>
        <begin position="210"/>
        <end position="233"/>
    </location>
</feature>
<dbReference type="AlphaFoldDB" id="A0A0F6MRR5"/>
<dbReference type="PANTHER" id="PTHR37524">
    <property type="entry name" value="RIBOSOMAL RNA LARGE SUBUNIT METHYLTRANSFERASE M"/>
    <property type="match status" value="1"/>
</dbReference>
<reference evidence="3" key="1">
    <citation type="submission" date="2012-01" db="EMBL/GenBank/DDBJ databases">
        <title>The Genome Sequence of Treponema denticola OTK.</title>
        <authorList>
            <consortium name="The Broad Institute Genome Sequencing Platform"/>
            <person name="Earl A."/>
            <person name="Ward D."/>
            <person name="Feldgarden M."/>
            <person name="Gevers D."/>
            <person name="Blanton J.M."/>
            <person name="Fenno C.J."/>
            <person name="Baranova O.V."/>
            <person name="Mathney J."/>
            <person name="Dewhirst F.E."/>
            <person name="Izard J."/>
            <person name="Young S.K."/>
            <person name="Zeng Q."/>
            <person name="Gargeya S."/>
            <person name="Fitzgerald M."/>
            <person name="Haas B."/>
            <person name="Abouelleil A."/>
            <person name="Alvarado L."/>
            <person name="Arachchi H.M."/>
            <person name="Berlin A."/>
            <person name="Chapman S.B."/>
            <person name="Gearin G."/>
            <person name="Goldberg J."/>
            <person name="Griggs A."/>
            <person name="Gujja S."/>
            <person name="Hansen M."/>
            <person name="Heiman D."/>
            <person name="Howarth C."/>
            <person name="Larimer J."/>
            <person name="Lui A."/>
            <person name="MacDonald P.J.P."/>
            <person name="McCowen C."/>
            <person name="Montmayeur A."/>
            <person name="Murphy C."/>
            <person name="Neiman D."/>
            <person name="Pearson M."/>
            <person name="Priest M."/>
            <person name="Roberts A."/>
            <person name="Saif S."/>
            <person name="Shea T."/>
            <person name="Sisk P."/>
            <person name="Stolte C."/>
            <person name="Sykes S."/>
            <person name="Wortman J."/>
            <person name="Nusbaum C."/>
            <person name="Birren B."/>
        </authorList>
    </citation>
    <scope>NUCLEOTIDE SEQUENCE [LARGE SCALE GENOMIC DNA]</scope>
    <source>
        <strain evidence="3">OTK</strain>
    </source>
</reference>
<evidence type="ECO:0000256" key="1">
    <source>
        <dbReference type="SAM" id="MobiDB-lite"/>
    </source>
</evidence>
<dbReference type="Gene3D" id="3.40.50.150">
    <property type="entry name" value="Vaccinia Virus protein VP39"/>
    <property type="match status" value="1"/>
</dbReference>
<feature type="domain" description="Ribosomal RNA methyltransferase FtsJ" evidence="2">
    <location>
        <begin position="235"/>
        <end position="309"/>
    </location>
</feature>
<protein>
    <recommendedName>
        <fullName evidence="2">Ribosomal RNA methyltransferase FtsJ domain-containing protein</fullName>
    </recommendedName>
</protein>
<dbReference type="CDD" id="cd02440">
    <property type="entry name" value="AdoMet_MTases"/>
    <property type="match status" value="1"/>
</dbReference>
<dbReference type="GO" id="GO:0008168">
    <property type="term" value="F:methyltransferase activity"/>
    <property type="evidence" value="ECO:0007669"/>
    <property type="project" value="InterPro"/>
</dbReference>
<evidence type="ECO:0000313" key="3">
    <source>
        <dbReference type="EMBL" id="EMB23798.1"/>
    </source>
</evidence>
<proteinExistence type="predicted"/>
<dbReference type="RefSeq" id="WP_002691417.1">
    <property type="nucleotide sequence ID" value="NZ_CM001797.1"/>
</dbReference>
<dbReference type="Proteomes" id="UP000011701">
    <property type="component" value="Chromosome"/>
</dbReference>
<feature type="compositionally biased region" description="Basic and acidic residues" evidence="1">
    <location>
        <begin position="210"/>
        <end position="224"/>
    </location>
</feature>
<dbReference type="InterPro" id="IPR002877">
    <property type="entry name" value="RNA_MeTrfase_FtsJ_dom"/>
</dbReference>
<dbReference type="PANTHER" id="PTHR37524:SF2">
    <property type="entry name" value="RIBOSOMAL RNA METHYLTRANSFERASE FTSJ DOMAIN-CONTAINING PROTEIN"/>
    <property type="match status" value="1"/>
</dbReference>
<gene>
    <name evidence="3" type="ORF">HMPREF9723_00936</name>
</gene>
<dbReference type="HOGENOM" id="CLU_051814_0_0_12"/>
<evidence type="ECO:0000259" key="2">
    <source>
        <dbReference type="Pfam" id="PF01728"/>
    </source>
</evidence>
<dbReference type="InterPro" id="IPR029063">
    <property type="entry name" value="SAM-dependent_MTases_sf"/>
</dbReference>
<sequence length="375" mass="42956">MLNKDDSRIKLLKGRAWLTIPQFENHLLDELGIPHGEAPMEITRLPKDAAVYGNIVYRENFPKDIFWIRLCMEEPFMVEFSSISEAADILRSVQRNWAFVPFNCFRRAELIEKKLPFISKKARTFPYDVPSAEMGIWTLLNENQIFASAKTSSPFPRGEIFFEEDKINPPSRAYLKMWEALTLLNFYLKKYQEKNSLAEKPETMAAAFSEKKNPLPADSSEKKNPLPTVSSEKKNTLPAADSICLDAGACPGGWSWVMDSLGCKIIAIDRSPLRPDLMAKKNIEFIKHDAFTLKPEDIGKIDWLCSDVICYPPRLYDWIIKWIDSGLCEKFICTIKMQGEPDNETVKKFAAIPNSKIVHLTANKHELTWLKAPFL</sequence>